<name>A0A8S5REG1_9VIRU</name>
<organism evidence="1">
    <name type="scientific">virus sp. ctyMK1</name>
    <dbReference type="NCBI Taxonomy" id="2828002"/>
    <lineage>
        <taxon>Viruses</taxon>
    </lineage>
</organism>
<accession>A0A8S5REG1</accession>
<protein>
    <submittedName>
        <fullName evidence="1">Trm112p-like protein</fullName>
    </submittedName>
</protein>
<evidence type="ECO:0000313" key="1">
    <source>
        <dbReference type="EMBL" id="DAE29751.1"/>
    </source>
</evidence>
<proteinExistence type="predicted"/>
<dbReference type="EMBL" id="BK059098">
    <property type="protein sequence ID" value="DAE29751.1"/>
    <property type="molecule type" value="Genomic_DNA"/>
</dbReference>
<reference evidence="1" key="1">
    <citation type="journal article" date="2021" name="Proc. Natl. Acad. Sci. U.S.A.">
        <title>A Catalog of Tens of Thousands of Viruses from Human Metagenomes Reveals Hidden Associations with Chronic Diseases.</title>
        <authorList>
            <person name="Tisza M.J."/>
            <person name="Buck C.B."/>
        </authorList>
    </citation>
    <scope>NUCLEOTIDE SEQUENCE</scope>
    <source>
        <strain evidence="1">CtyMK1</strain>
    </source>
</reference>
<sequence>MKFTIDEAIHALKYINLSRVHPFYSWEEMGEIRNMAIEALESVKTFTPKRGKWEMISDDDQFEGIYRCSLCGGDAFFPDDDFYNYCPNCGADMKGEK</sequence>